<feature type="transmembrane region" description="Helical" evidence="4">
    <location>
        <begin position="133"/>
        <end position="154"/>
    </location>
</feature>
<proteinExistence type="predicted"/>
<evidence type="ECO:0000256" key="2">
    <source>
        <dbReference type="ARBA" id="ARBA00012528"/>
    </source>
</evidence>
<evidence type="ECO:0000259" key="5">
    <source>
        <dbReference type="PROSITE" id="PS50887"/>
    </source>
</evidence>
<dbReference type="InterPro" id="IPR000160">
    <property type="entry name" value="GGDEF_dom"/>
</dbReference>
<dbReference type="FunFam" id="3.30.70.270:FF:000001">
    <property type="entry name" value="Diguanylate cyclase domain protein"/>
    <property type="match status" value="1"/>
</dbReference>
<evidence type="ECO:0000256" key="1">
    <source>
        <dbReference type="ARBA" id="ARBA00001946"/>
    </source>
</evidence>
<keyword evidence="4" id="KW-1133">Transmembrane helix</keyword>
<comment type="cofactor">
    <cofactor evidence="1">
        <name>Mg(2+)</name>
        <dbReference type="ChEBI" id="CHEBI:18420"/>
    </cofactor>
</comment>
<dbReference type="STRING" id="1123397.SAMN05660831_00064"/>
<dbReference type="InterPro" id="IPR043128">
    <property type="entry name" value="Rev_trsase/Diguanyl_cyclase"/>
</dbReference>
<evidence type="ECO:0000313" key="7">
    <source>
        <dbReference type="Proteomes" id="UP000198611"/>
    </source>
</evidence>
<reference evidence="6 7" key="1">
    <citation type="submission" date="2016-10" db="EMBL/GenBank/DDBJ databases">
        <authorList>
            <person name="de Groot N.N."/>
        </authorList>
    </citation>
    <scope>NUCLEOTIDE SEQUENCE [LARGE SCALE GENOMIC DNA]</scope>
    <source>
        <strain evidence="6 7">HL3</strain>
    </source>
</reference>
<organism evidence="6 7">
    <name type="scientific">Thiohalospira halophila DSM 15071</name>
    <dbReference type="NCBI Taxonomy" id="1123397"/>
    <lineage>
        <taxon>Bacteria</taxon>
        <taxon>Pseudomonadati</taxon>
        <taxon>Pseudomonadota</taxon>
        <taxon>Gammaproteobacteria</taxon>
        <taxon>Thiohalospirales</taxon>
        <taxon>Thiohalospiraceae</taxon>
        <taxon>Thiohalospira</taxon>
    </lineage>
</organism>
<dbReference type="Gene3D" id="3.30.70.270">
    <property type="match status" value="1"/>
</dbReference>
<feature type="domain" description="GGDEF" evidence="5">
    <location>
        <begin position="235"/>
        <end position="378"/>
    </location>
</feature>
<dbReference type="Proteomes" id="UP000198611">
    <property type="component" value="Unassembled WGS sequence"/>
</dbReference>
<dbReference type="SUPFAM" id="SSF55073">
    <property type="entry name" value="Nucleotide cyclase"/>
    <property type="match status" value="1"/>
</dbReference>
<sequence length="378" mass="39847">MKYLRRTFVGAVGQAWRGLAAELAPADPVSGFSQWRAGQLLRRVRLLAVLLAGVVAGGVVLDWLLLPSGIAGWTAVLRVGTAGLLLAIARAAYRHEGLHTAHGLLGAAIGVPLVVHVIGVALALGVAPTATVQLIYLLPPLAVLAVISPFPVTLREGLALQAPIHLALWIGAGLAAPALVVPVSLAGLLVGAAALWSQHVQLRTLLHYTRALSVDPLTQLANRRQIDRQLQQTQRPLSVLLIDIDYFKSINDTHGHAVGDEVLQHVADVLRTVVRHTDAVHPYSAGGCPHEVGRWGGEEFIVIAADTSLPGACAMAERLRETVERTLVASEAITVSVTVSIGVAECAPDEEAQATICRADAALYQAKDSGRNRVEAAA</sequence>
<keyword evidence="4" id="KW-0472">Membrane</keyword>
<keyword evidence="4" id="KW-0812">Transmembrane</keyword>
<feature type="transmembrane region" description="Helical" evidence="4">
    <location>
        <begin position="104"/>
        <end position="127"/>
    </location>
</feature>
<dbReference type="InterPro" id="IPR029787">
    <property type="entry name" value="Nucleotide_cyclase"/>
</dbReference>
<feature type="transmembrane region" description="Helical" evidence="4">
    <location>
        <begin position="70"/>
        <end position="92"/>
    </location>
</feature>
<dbReference type="PROSITE" id="PS50887">
    <property type="entry name" value="GGDEF"/>
    <property type="match status" value="1"/>
</dbReference>
<evidence type="ECO:0000256" key="3">
    <source>
        <dbReference type="ARBA" id="ARBA00034247"/>
    </source>
</evidence>
<comment type="catalytic activity">
    <reaction evidence="3">
        <text>2 GTP = 3',3'-c-di-GMP + 2 diphosphate</text>
        <dbReference type="Rhea" id="RHEA:24898"/>
        <dbReference type="ChEBI" id="CHEBI:33019"/>
        <dbReference type="ChEBI" id="CHEBI:37565"/>
        <dbReference type="ChEBI" id="CHEBI:58805"/>
        <dbReference type="EC" id="2.7.7.65"/>
    </reaction>
</comment>
<name>A0A1I1N246_9GAMM</name>
<feature type="transmembrane region" description="Helical" evidence="4">
    <location>
        <begin position="44"/>
        <end position="64"/>
    </location>
</feature>
<dbReference type="NCBIfam" id="TIGR00254">
    <property type="entry name" value="GGDEF"/>
    <property type="match status" value="1"/>
</dbReference>
<gene>
    <name evidence="6" type="ORF">SAMN05660831_00064</name>
</gene>
<dbReference type="GO" id="GO:0052621">
    <property type="term" value="F:diguanylate cyclase activity"/>
    <property type="evidence" value="ECO:0007669"/>
    <property type="project" value="UniProtKB-EC"/>
</dbReference>
<protein>
    <recommendedName>
        <fullName evidence="2">diguanylate cyclase</fullName>
        <ecNumber evidence="2">2.7.7.65</ecNumber>
    </recommendedName>
</protein>
<dbReference type="PANTHER" id="PTHR45138:SF9">
    <property type="entry name" value="DIGUANYLATE CYCLASE DGCM-RELATED"/>
    <property type="match status" value="1"/>
</dbReference>
<feature type="transmembrane region" description="Helical" evidence="4">
    <location>
        <begin position="166"/>
        <end position="196"/>
    </location>
</feature>
<dbReference type="EMBL" id="FOMJ01000001">
    <property type="protein sequence ID" value="SFC91416.1"/>
    <property type="molecule type" value="Genomic_DNA"/>
</dbReference>
<evidence type="ECO:0000256" key="4">
    <source>
        <dbReference type="SAM" id="Phobius"/>
    </source>
</evidence>
<dbReference type="EC" id="2.7.7.65" evidence="2"/>
<keyword evidence="7" id="KW-1185">Reference proteome</keyword>
<dbReference type="CDD" id="cd01949">
    <property type="entry name" value="GGDEF"/>
    <property type="match status" value="1"/>
</dbReference>
<evidence type="ECO:0000313" key="6">
    <source>
        <dbReference type="EMBL" id="SFC91416.1"/>
    </source>
</evidence>
<dbReference type="PANTHER" id="PTHR45138">
    <property type="entry name" value="REGULATORY COMPONENTS OF SENSORY TRANSDUCTION SYSTEM"/>
    <property type="match status" value="1"/>
</dbReference>
<dbReference type="InterPro" id="IPR050469">
    <property type="entry name" value="Diguanylate_Cyclase"/>
</dbReference>
<dbReference type="Pfam" id="PF00990">
    <property type="entry name" value="GGDEF"/>
    <property type="match status" value="1"/>
</dbReference>
<dbReference type="SMART" id="SM00267">
    <property type="entry name" value="GGDEF"/>
    <property type="match status" value="1"/>
</dbReference>
<dbReference type="AlphaFoldDB" id="A0A1I1N246"/>
<accession>A0A1I1N246</accession>